<feature type="compositionally biased region" description="Basic and acidic residues" evidence="1">
    <location>
        <begin position="122"/>
        <end position="134"/>
    </location>
</feature>
<dbReference type="AlphaFoldDB" id="A0A251YJJ6"/>
<comment type="caution">
    <text evidence="3">The sequence shown here is derived from an EMBL/GenBank/DDBJ whole genome shotgun (WGS) entry which is preliminary data.</text>
</comment>
<feature type="transmembrane region" description="Helical" evidence="2">
    <location>
        <begin position="82"/>
        <end position="103"/>
    </location>
</feature>
<keyword evidence="4" id="KW-1185">Reference proteome</keyword>
<evidence type="ECO:0000313" key="4">
    <source>
        <dbReference type="Proteomes" id="UP000195101"/>
    </source>
</evidence>
<dbReference type="Proteomes" id="UP000195101">
    <property type="component" value="Unassembled WGS sequence"/>
</dbReference>
<evidence type="ECO:0000256" key="2">
    <source>
        <dbReference type="SAM" id="Phobius"/>
    </source>
</evidence>
<feature type="region of interest" description="Disordered" evidence="1">
    <location>
        <begin position="115"/>
        <end position="134"/>
    </location>
</feature>
<keyword evidence="2" id="KW-0812">Transmembrane</keyword>
<evidence type="ECO:0000256" key="1">
    <source>
        <dbReference type="SAM" id="MobiDB-lite"/>
    </source>
</evidence>
<proteinExistence type="predicted"/>
<reference evidence="3 4" key="1">
    <citation type="submission" date="2016-08" db="EMBL/GenBank/DDBJ databases">
        <title>Genome sequence of Clavibacter michiganensis spp strain CFBP8019.</title>
        <authorList>
            <person name="Thapa S.P."/>
            <person name="Coaker G."/>
            <person name="Jacques M.-A."/>
        </authorList>
    </citation>
    <scope>NUCLEOTIDE SEQUENCE [LARGE SCALE GENOMIC DNA]</scope>
    <source>
        <strain evidence="3">CFBP8019</strain>
    </source>
</reference>
<evidence type="ECO:0000313" key="3">
    <source>
        <dbReference type="EMBL" id="OUE24400.1"/>
    </source>
</evidence>
<feature type="transmembrane region" description="Helical" evidence="2">
    <location>
        <begin position="6"/>
        <end position="23"/>
    </location>
</feature>
<dbReference type="RefSeq" id="WP_086515122.1">
    <property type="nucleotide sequence ID" value="NZ_MDJZ01000016.1"/>
</dbReference>
<dbReference type="EMBL" id="MDJZ01000016">
    <property type="protein sequence ID" value="OUE24400.1"/>
    <property type="molecule type" value="Genomic_DNA"/>
</dbReference>
<accession>A0A251YJJ6</accession>
<gene>
    <name evidence="3" type="ORF">BFL37_10840</name>
</gene>
<sequence length="134" mass="14458">MEPPLVILVVAVVAALLVLRTVVRRRAREKAEREPQVPTMPKVIAAALLGAAFLAIGIVILTTSSDLSQGDGTGRYGWVPPWIQAAVLLIGGVGFEGLALANLRKLRERRRRGDDAEAFDPLARDTDVVDQPRA</sequence>
<keyword evidence="2" id="KW-1133">Transmembrane helix</keyword>
<feature type="transmembrane region" description="Helical" evidence="2">
    <location>
        <begin position="43"/>
        <end position="62"/>
    </location>
</feature>
<name>A0A251YJJ6_9MICO</name>
<keyword evidence="2" id="KW-0472">Membrane</keyword>
<organism evidence="3 4">
    <name type="scientific">Clavibacter michiganensis</name>
    <dbReference type="NCBI Taxonomy" id="28447"/>
    <lineage>
        <taxon>Bacteria</taxon>
        <taxon>Bacillati</taxon>
        <taxon>Actinomycetota</taxon>
        <taxon>Actinomycetes</taxon>
        <taxon>Micrococcales</taxon>
        <taxon>Microbacteriaceae</taxon>
        <taxon>Clavibacter</taxon>
    </lineage>
</organism>
<dbReference type="OrthoDB" id="5126022at2"/>
<protein>
    <submittedName>
        <fullName evidence="3">Uncharacterized protein</fullName>
    </submittedName>
</protein>